<name>A0A2R8FCZ9_9VIRU</name>
<dbReference type="Proteomes" id="UP000273054">
    <property type="component" value="Segment"/>
</dbReference>
<organism evidence="1">
    <name type="scientific">Brazilian cedratvirus IHUMI</name>
    <dbReference type="NCBI Taxonomy" id="2126980"/>
    <lineage>
        <taxon>Viruses</taxon>
        <taxon>Pithoviruses</taxon>
        <taxon>Orthocedratvirinae</taxon>
        <taxon>Alphacedratvirus</taxon>
        <taxon>Alphacedratvirus brasiliense</taxon>
    </lineage>
</organism>
<protein>
    <submittedName>
        <fullName evidence="1">Uncharacterized protein</fullName>
    </submittedName>
</protein>
<dbReference type="InterPro" id="IPR043923">
    <property type="entry name" value="DUF5774"/>
</dbReference>
<evidence type="ECO:0000313" key="1">
    <source>
        <dbReference type="EMBL" id="SPN78835.1"/>
    </source>
</evidence>
<keyword evidence="2" id="KW-1185">Reference proteome</keyword>
<dbReference type="Pfam" id="PF19083">
    <property type="entry name" value="DUF5774"/>
    <property type="match status" value="1"/>
</dbReference>
<sequence>MGNTARKYRGKETHFPFSDKETHFRSLDSYLYKDVYNILLDVVDSDREITQEDVDRLKRKLSLYQFGYECEKALLLWYCDVPFLVNKDTNLELLERKVLPWIKNNYHPDEDGSEVTKVHVYGEDEVRLNQETFYSYLKSGRRVSFSAVSYVSCLVCL</sequence>
<gene>
    <name evidence="1" type="ORF">BRZCDTV_24</name>
</gene>
<accession>A0A2R8FCZ9</accession>
<reference evidence="1" key="1">
    <citation type="submission" date="2018-03" db="EMBL/GenBank/DDBJ databases">
        <authorList>
            <consortium name="Urmite Genomes"/>
        </authorList>
    </citation>
    <scope>NUCLEOTIDE SEQUENCE [LARGE SCALE GENOMIC DNA]</scope>
    <source>
        <strain evidence="1">IHUMI-27.7</strain>
    </source>
</reference>
<dbReference type="EMBL" id="LT994651">
    <property type="protein sequence ID" value="SPN78835.1"/>
    <property type="molecule type" value="Genomic_DNA"/>
</dbReference>
<proteinExistence type="predicted"/>
<evidence type="ECO:0000313" key="2">
    <source>
        <dbReference type="Proteomes" id="UP000273054"/>
    </source>
</evidence>